<name>A0A3R6LEB7_9BACT</name>
<evidence type="ECO:0000313" key="1">
    <source>
        <dbReference type="EMBL" id="RHH81432.1"/>
    </source>
</evidence>
<evidence type="ECO:0000313" key="2">
    <source>
        <dbReference type="Proteomes" id="UP000284548"/>
    </source>
</evidence>
<reference evidence="1 2" key="1">
    <citation type="submission" date="2018-08" db="EMBL/GenBank/DDBJ databases">
        <title>A genome reference for cultivated species of the human gut microbiota.</title>
        <authorList>
            <person name="Zou Y."/>
            <person name="Xue W."/>
            <person name="Luo G."/>
        </authorList>
    </citation>
    <scope>NUCLEOTIDE SEQUENCE [LARGE SCALE GENOMIC DNA]</scope>
    <source>
        <strain evidence="1 2">AM16-54</strain>
    </source>
</reference>
<proteinExistence type="predicted"/>
<sequence length="122" mass="13958">MDKTKLHASLLFLMLKLEKAKSNPMSDKNFVAALTEVLRYFRDNGELKKAYESQKDSLADMDNSSWVKALKEYVASKNQEDGVDAKLPDIDELLKELASDEFIEKKIKDILGENDVDSRKEE</sequence>
<dbReference type="Proteomes" id="UP000284548">
    <property type="component" value="Unassembled WGS sequence"/>
</dbReference>
<comment type="caution">
    <text evidence="1">The sequence shown here is derived from an EMBL/GenBank/DDBJ whole genome shotgun (WGS) entry which is preliminary data.</text>
</comment>
<accession>A0A3R6LEB7</accession>
<dbReference type="EMBL" id="QRKB01000025">
    <property type="protein sequence ID" value="RHH81432.1"/>
    <property type="molecule type" value="Genomic_DNA"/>
</dbReference>
<protein>
    <submittedName>
        <fullName evidence="1">Uncharacterized protein</fullName>
    </submittedName>
</protein>
<organism evidence="1 2">
    <name type="scientific">Segatella copri</name>
    <dbReference type="NCBI Taxonomy" id="165179"/>
    <lineage>
        <taxon>Bacteria</taxon>
        <taxon>Pseudomonadati</taxon>
        <taxon>Bacteroidota</taxon>
        <taxon>Bacteroidia</taxon>
        <taxon>Bacteroidales</taxon>
        <taxon>Prevotellaceae</taxon>
        <taxon>Segatella</taxon>
    </lineage>
</organism>
<gene>
    <name evidence="1" type="ORF">DW192_10245</name>
</gene>
<dbReference type="AlphaFoldDB" id="A0A3R6LEB7"/>
<dbReference type="RefSeq" id="WP_147380649.1">
    <property type="nucleotide sequence ID" value="NZ_QRKB01000025.1"/>
</dbReference>